<evidence type="ECO:0000256" key="3">
    <source>
        <dbReference type="ARBA" id="ARBA00022679"/>
    </source>
</evidence>
<dbReference type="PANTHER" id="PTHR43398:SF1">
    <property type="entry name" value="DOLICHOL-PHOSPHATE MANNOSYLTRANSFERASE SUBUNIT 1"/>
    <property type="match status" value="1"/>
</dbReference>
<feature type="domain" description="Glycosyltransferase 2-like" evidence="4">
    <location>
        <begin position="7"/>
        <end position="171"/>
    </location>
</feature>
<dbReference type="RefSeq" id="WP_386738732.1">
    <property type="nucleotide sequence ID" value="NZ_JBHSMG010000001.1"/>
</dbReference>
<keyword evidence="2" id="KW-0328">Glycosyltransferase</keyword>
<evidence type="ECO:0000313" key="5">
    <source>
        <dbReference type="EMBL" id="MFC5501130.1"/>
    </source>
</evidence>
<organism evidence="5 6">
    <name type="scientific">Lysinimonas soli</name>
    <dbReference type="NCBI Taxonomy" id="1074233"/>
    <lineage>
        <taxon>Bacteria</taxon>
        <taxon>Bacillati</taxon>
        <taxon>Actinomycetota</taxon>
        <taxon>Actinomycetes</taxon>
        <taxon>Micrococcales</taxon>
        <taxon>Microbacteriaceae</taxon>
        <taxon>Lysinimonas</taxon>
    </lineage>
</organism>
<dbReference type="SUPFAM" id="SSF53448">
    <property type="entry name" value="Nucleotide-diphospho-sugar transferases"/>
    <property type="match status" value="1"/>
</dbReference>
<dbReference type="Gene3D" id="3.90.550.10">
    <property type="entry name" value="Spore Coat Polysaccharide Biosynthesis Protein SpsA, Chain A"/>
    <property type="match status" value="1"/>
</dbReference>
<evidence type="ECO:0000256" key="2">
    <source>
        <dbReference type="ARBA" id="ARBA00022676"/>
    </source>
</evidence>
<name>A0ABW0NM77_9MICO</name>
<keyword evidence="3" id="KW-0808">Transferase</keyword>
<dbReference type="InterPro" id="IPR029044">
    <property type="entry name" value="Nucleotide-diphossugar_trans"/>
</dbReference>
<proteinExistence type="inferred from homology"/>
<evidence type="ECO:0000313" key="6">
    <source>
        <dbReference type="Proteomes" id="UP001596039"/>
    </source>
</evidence>
<comment type="similarity">
    <text evidence="1">Belongs to the glycosyltransferase 2 family.</text>
</comment>
<dbReference type="InterPro" id="IPR039528">
    <property type="entry name" value="DPM1-like"/>
</dbReference>
<evidence type="ECO:0000256" key="1">
    <source>
        <dbReference type="ARBA" id="ARBA00006739"/>
    </source>
</evidence>
<evidence type="ECO:0000259" key="4">
    <source>
        <dbReference type="Pfam" id="PF00535"/>
    </source>
</evidence>
<accession>A0ABW0NM77</accession>
<protein>
    <submittedName>
        <fullName evidence="5">Polyprenol monophosphomannose synthase</fullName>
    </submittedName>
</protein>
<dbReference type="Pfam" id="PF00535">
    <property type="entry name" value="Glycos_transf_2"/>
    <property type="match status" value="1"/>
</dbReference>
<dbReference type="PANTHER" id="PTHR43398">
    <property type="entry name" value="DOLICHOL-PHOSPHATE MANNOSYLTRANSFERASE SUBUNIT 1"/>
    <property type="match status" value="1"/>
</dbReference>
<dbReference type="Proteomes" id="UP001596039">
    <property type="component" value="Unassembled WGS sequence"/>
</dbReference>
<gene>
    <name evidence="5" type="ORF">ACFPJ4_02630</name>
</gene>
<comment type="caution">
    <text evidence="5">The sequence shown here is derived from an EMBL/GenBank/DDBJ whole genome shotgun (WGS) entry which is preliminary data.</text>
</comment>
<reference evidence="6" key="1">
    <citation type="journal article" date="2019" name="Int. J. Syst. Evol. Microbiol.">
        <title>The Global Catalogue of Microorganisms (GCM) 10K type strain sequencing project: providing services to taxonomists for standard genome sequencing and annotation.</title>
        <authorList>
            <consortium name="The Broad Institute Genomics Platform"/>
            <consortium name="The Broad Institute Genome Sequencing Center for Infectious Disease"/>
            <person name="Wu L."/>
            <person name="Ma J."/>
        </authorList>
    </citation>
    <scope>NUCLEOTIDE SEQUENCE [LARGE SCALE GENOMIC DNA]</scope>
    <source>
        <strain evidence="6">CGMCC 4.6997</strain>
    </source>
</reference>
<dbReference type="InterPro" id="IPR001173">
    <property type="entry name" value="Glyco_trans_2-like"/>
</dbReference>
<dbReference type="CDD" id="cd06442">
    <property type="entry name" value="DPM1_like"/>
    <property type="match status" value="1"/>
</dbReference>
<keyword evidence="6" id="KW-1185">Reference proteome</keyword>
<sequence length="260" mass="28441">MSESIVVVLPTYNERENLEGMVRRLRSSVPEADLLVVDDGSPDGTGALADELATSDSRLHVLHRPAKQGLGAAYLAGFGWALEHGYEVVVESDVDGSHQPEELTRLLAALVDHDMVVGSRWVPGGSIVNWPRSRRIVSKGGSLYARVLLRLNERDVTGGYRAFRADALRAIGLGRIDSLGYCFQIEMLWRAERAGLRIAEVPITFVERVNGVSKMTGNIAGEAMLRVTVWGLREVLDRVRGRGVASVPASRRARVTAMRG</sequence>
<dbReference type="EMBL" id="JBHSMG010000001">
    <property type="protein sequence ID" value="MFC5501130.1"/>
    <property type="molecule type" value="Genomic_DNA"/>
</dbReference>